<proteinExistence type="predicted"/>
<dbReference type="Proteomes" id="UP000503287">
    <property type="component" value="Chromosome"/>
</dbReference>
<dbReference type="AlphaFoldDB" id="A0A6G6SGN7"/>
<dbReference type="InterPro" id="IPR015927">
    <property type="entry name" value="Peptidase_S24_S26A/B/C"/>
</dbReference>
<dbReference type="PROSITE" id="PS50943">
    <property type="entry name" value="HTH_CROC1"/>
    <property type="match status" value="1"/>
</dbReference>
<dbReference type="InterPro" id="IPR010982">
    <property type="entry name" value="Lambda_DNA-bd_dom_sf"/>
</dbReference>
<dbReference type="PANTHER" id="PTHR33516">
    <property type="entry name" value="LEXA REPRESSOR"/>
    <property type="match status" value="1"/>
</dbReference>
<reference evidence="2 3" key="1">
    <citation type="submission" date="2020-01" db="EMBL/GenBank/DDBJ databases">
        <title>The genomic epidemiology of tigecycline resistance gene tet(X) variants in a swine farm in China.</title>
        <authorList>
            <person name="Peng K."/>
            <person name="Li R."/>
        </authorList>
    </citation>
    <scope>NUCLEOTIDE SEQUENCE [LARGE SCALE GENOMIC DNA]</scope>
    <source>
        <strain evidence="2 3">ZN3</strain>
    </source>
</reference>
<feature type="domain" description="HTH cro/C1-type" evidence="1">
    <location>
        <begin position="8"/>
        <end position="62"/>
    </location>
</feature>
<dbReference type="Pfam" id="PF00717">
    <property type="entry name" value="Peptidase_S24"/>
    <property type="match status" value="1"/>
</dbReference>
<evidence type="ECO:0000259" key="1">
    <source>
        <dbReference type="PROSITE" id="PS50943"/>
    </source>
</evidence>
<dbReference type="InterPro" id="IPR001387">
    <property type="entry name" value="Cro/C1-type_HTH"/>
</dbReference>
<dbReference type="SUPFAM" id="SSF47413">
    <property type="entry name" value="lambda repressor-like DNA-binding domains"/>
    <property type="match status" value="1"/>
</dbReference>
<dbReference type="RefSeq" id="WP_017628378.1">
    <property type="nucleotide sequence ID" value="NZ_CP047344.1"/>
</dbReference>
<dbReference type="PANTHER" id="PTHR33516:SF2">
    <property type="entry name" value="LEXA REPRESSOR-RELATED"/>
    <property type="match status" value="1"/>
</dbReference>
<protein>
    <submittedName>
        <fullName evidence="2">Helix-turn-helix domain-containing protein</fullName>
    </submittedName>
</protein>
<dbReference type="Gene3D" id="2.10.109.10">
    <property type="entry name" value="Umud Fragment, subunit A"/>
    <property type="match status" value="1"/>
</dbReference>
<dbReference type="SUPFAM" id="SSF51306">
    <property type="entry name" value="LexA/Signal peptidase"/>
    <property type="match status" value="1"/>
</dbReference>
<sequence length="210" mass="22905">MDTVGSRIKKLRKTTKTTQNELGKYCGVSGVAVGYWEKDLNLPNGDALIKLAQFFNTTESYILYGISSKENISVITTMRKLPVLSYVQAGKFTEYLATEIYDETLEYLETSLKVSPSSFALTVRGDSMTNPSGMPSIPEGAKVIVDPAAEAISGKIVVARLTGSDEVTIKKLIIDGPNKYLSPLNPRYPNIPINGNCEIVGVVKGVQYEL</sequence>
<name>A0A6G6SGN7_PROVU</name>
<dbReference type="InterPro" id="IPR036286">
    <property type="entry name" value="LexA/Signal_pep-like_sf"/>
</dbReference>
<keyword evidence="3" id="KW-1185">Reference proteome</keyword>
<dbReference type="InterPro" id="IPR050077">
    <property type="entry name" value="LexA_repressor"/>
</dbReference>
<evidence type="ECO:0000313" key="3">
    <source>
        <dbReference type="Proteomes" id="UP000503287"/>
    </source>
</evidence>
<gene>
    <name evidence="2" type="ORF">GTH24_07305</name>
</gene>
<dbReference type="OrthoDB" id="9791537at2"/>
<accession>A0A6G6SGN7</accession>
<dbReference type="GeneID" id="84584146"/>
<dbReference type="Gene3D" id="1.10.260.40">
    <property type="entry name" value="lambda repressor-like DNA-binding domains"/>
    <property type="match status" value="1"/>
</dbReference>
<dbReference type="CDD" id="cd06529">
    <property type="entry name" value="S24_LexA-like"/>
    <property type="match status" value="1"/>
</dbReference>
<organism evidence="2 3">
    <name type="scientific">Proteus vulgaris</name>
    <dbReference type="NCBI Taxonomy" id="585"/>
    <lineage>
        <taxon>Bacteria</taxon>
        <taxon>Pseudomonadati</taxon>
        <taxon>Pseudomonadota</taxon>
        <taxon>Gammaproteobacteria</taxon>
        <taxon>Enterobacterales</taxon>
        <taxon>Morganellaceae</taxon>
        <taxon>Proteus</taxon>
    </lineage>
</organism>
<dbReference type="SMART" id="SM00530">
    <property type="entry name" value="HTH_XRE"/>
    <property type="match status" value="1"/>
</dbReference>
<dbReference type="GO" id="GO:0003677">
    <property type="term" value="F:DNA binding"/>
    <property type="evidence" value="ECO:0007669"/>
    <property type="project" value="InterPro"/>
</dbReference>
<dbReference type="EMBL" id="CP047344">
    <property type="protein sequence ID" value="QIF93712.1"/>
    <property type="molecule type" value="Genomic_DNA"/>
</dbReference>
<evidence type="ECO:0000313" key="2">
    <source>
        <dbReference type="EMBL" id="QIF93712.1"/>
    </source>
</evidence>
<dbReference type="Pfam" id="PF01381">
    <property type="entry name" value="HTH_3"/>
    <property type="match status" value="1"/>
</dbReference>
<dbReference type="InterPro" id="IPR039418">
    <property type="entry name" value="LexA-like"/>
</dbReference>
<dbReference type="CDD" id="cd00093">
    <property type="entry name" value="HTH_XRE"/>
    <property type="match status" value="1"/>
</dbReference>